<keyword evidence="7" id="KW-1015">Disulfide bond</keyword>
<dbReference type="PANTHER" id="PTHR14319:SF3">
    <property type="entry name" value="TRANSMEMBRANE PROTEIN-LIKE PROTEIN"/>
    <property type="match status" value="1"/>
</dbReference>
<evidence type="ECO:0000256" key="7">
    <source>
        <dbReference type="PROSITE-ProRule" id="PRU00076"/>
    </source>
</evidence>
<evidence type="ECO:0000256" key="3">
    <source>
        <dbReference type="ARBA" id="ARBA00022475"/>
    </source>
</evidence>
<feature type="disulfide bond" evidence="7">
    <location>
        <begin position="584"/>
        <end position="593"/>
    </location>
</feature>
<evidence type="ECO:0000313" key="12">
    <source>
        <dbReference type="Proteomes" id="UP000321947"/>
    </source>
</evidence>
<keyword evidence="9" id="KW-0732">Signal</keyword>
<evidence type="ECO:0000256" key="8">
    <source>
        <dbReference type="SAM" id="Phobius"/>
    </source>
</evidence>
<name>A0A5D3BU67_CUCMM</name>
<evidence type="ECO:0000259" key="10">
    <source>
        <dbReference type="PROSITE" id="PS50026"/>
    </source>
</evidence>
<evidence type="ECO:0000256" key="2">
    <source>
        <dbReference type="ARBA" id="ARBA00005542"/>
    </source>
</evidence>
<feature type="chain" id="PRO_5023139363" evidence="9">
    <location>
        <begin position="31"/>
        <end position="858"/>
    </location>
</feature>
<sequence>MASNSILPTLVTSILCLFMLFSSFIGPSHSFLDFPPRNTFTVSSLTYPDTQLQPFQLRYFRVELPPWFSSLSISLNSDLDLVIACVDYYMLALSYFDAAAAVVDITKARKIPKRALPIICFREGSPPLPDASNTSIIDSGLAPLTNVSIEGIQGHQNLELCYPMQRNIEVQLTNEQIPPGVWYFGLFNGIGSSRTQSKMIVRGSSYTFTANITVEGCSPSTMFGQYCNQTVEPLSCSFSDGHNLAENVLEAMSYNQTVESLVACSTFKTSCLGDGETKMYYLDVESVAEELIISATDVRLNLTQSDNSSNVSGISLMGFARLGSIPSAALHDYSSNLNSAPLVIHSPKVGRWYISIGSLNLSKELGSIPVNNTRVCYSMESYVLQCPYGKTGPKCTWNRYVLQAIVRRGSSPFESYFMPIIEQHFEEPNFAVEPLLSNTSSHGQQNYAWTYFVLDVPRGAAGGNIHFQLSASKTMNYEVYARFGGLPSLDNWDYCYKNQTSNSGGSTFLSLYNSSNVNIDFHMLYASEGTWAFGLRHIVNKSVAEDQTIMSVVLERCPNRCSSHGKCEYAFDASGATTYSFCSCDRNHGGFDCSVEIVNHRGHVQQSIALIASNAAAIFPAFWALRQRALAEWVLFTSSGISSGLYHACDVGTWCPLSFNVLQFLDFWLSFMAVVSTFVYLATIDEVHKRAIHTVVAILTALMAITKATRSSNIAIVLAIGTLGLLVGWLIELSTKYRSFSLPVQISLNMLHRWESIKAWGRNLLKTLYRRYRWGFMMAGFTALAMAAISWNLETTETYWIWHSIWHLTIYMSSFFFLCSKARVSDGENSSVVLNGEIERGSNVNYELARQDSLPRSV</sequence>
<feature type="transmembrane region" description="Helical" evidence="8">
    <location>
        <begin position="714"/>
        <end position="731"/>
    </location>
</feature>
<keyword evidence="5 8" id="KW-1133">Transmembrane helix</keyword>
<feature type="transmembrane region" description="Helical" evidence="8">
    <location>
        <begin position="691"/>
        <end position="708"/>
    </location>
</feature>
<evidence type="ECO:0000313" key="11">
    <source>
        <dbReference type="EMBL" id="TYK03027.1"/>
    </source>
</evidence>
<evidence type="ECO:0000256" key="4">
    <source>
        <dbReference type="ARBA" id="ARBA00022692"/>
    </source>
</evidence>
<accession>A0A5D3BU67</accession>
<feature type="transmembrane region" description="Helical" evidence="8">
    <location>
        <begin position="799"/>
        <end position="819"/>
    </location>
</feature>
<evidence type="ECO:0000256" key="5">
    <source>
        <dbReference type="ARBA" id="ARBA00022989"/>
    </source>
</evidence>
<comment type="similarity">
    <text evidence="2">Belongs to the TMEM8 family.</text>
</comment>
<comment type="caution">
    <text evidence="7">Lacks conserved residue(s) required for the propagation of feature annotation.</text>
</comment>
<dbReference type="PROSITE" id="PS00022">
    <property type="entry name" value="EGF_1"/>
    <property type="match status" value="1"/>
</dbReference>
<dbReference type="GO" id="GO:0005886">
    <property type="term" value="C:plasma membrane"/>
    <property type="evidence" value="ECO:0007669"/>
    <property type="project" value="UniProtKB-SubCell"/>
</dbReference>
<dbReference type="InterPro" id="IPR000742">
    <property type="entry name" value="EGF"/>
</dbReference>
<dbReference type="InterPro" id="IPR021910">
    <property type="entry name" value="NGX6/PGAP6/MYMK"/>
</dbReference>
<organism evidence="11 12">
    <name type="scientific">Cucumis melo var. makuwa</name>
    <name type="common">Oriental melon</name>
    <dbReference type="NCBI Taxonomy" id="1194695"/>
    <lineage>
        <taxon>Eukaryota</taxon>
        <taxon>Viridiplantae</taxon>
        <taxon>Streptophyta</taxon>
        <taxon>Embryophyta</taxon>
        <taxon>Tracheophyta</taxon>
        <taxon>Spermatophyta</taxon>
        <taxon>Magnoliopsida</taxon>
        <taxon>eudicotyledons</taxon>
        <taxon>Gunneridae</taxon>
        <taxon>Pentapetalae</taxon>
        <taxon>rosids</taxon>
        <taxon>fabids</taxon>
        <taxon>Cucurbitales</taxon>
        <taxon>Cucurbitaceae</taxon>
        <taxon>Benincaseae</taxon>
        <taxon>Cucumis</taxon>
    </lineage>
</organism>
<reference evidence="11 12" key="1">
    <citation type="submission" date="2019-08" db="EMBL/GenBank/DDBJ databases">
        <title>Draft genome sequences of two oriental melons (Cucumis melo L. var makuwa).</title>
        <authorList>
            <person name="Kwon S.-Y."/>
        </authorList>
    </citation>
    <scope>NUCLEOTIDE SEQUENCE [LARGE SCALE GENOMIC DNA]</scope>
    <source>
        <strain evidence="12">cv. Chang Bougi</strain>
        <tissue evidence="11">Leaf</tissue>
    </source>
</reference>
<evidence type="ECO:0000256" key="9">
    <source>
        <dbReference type="SAM" id="SignalP"/>
    </source>
</evidence>
<dbReference type="AlphaFoldDB" id="A0A5D3BU67"/>
<protein>
    <submittedName>
        <fullName evidence="11">DUF3522 domain-containing protein</fullName>
    </submittedName>
</protein>
<keyword evidence="3" id="KW-1003">Cell membrane</keyword>
<comment type="caution">
    <text evidence="11">The sequence shown here is derived from an EMBL/GenBank/DDBJ whole genome shotgun (WGS) entry which is preliminary data.</text>
</comment>
<feature type="signal peptide" evidence="9">
    <location>
        <begin position="1"/>
        <end position="30"/>
    </location>
</feature>
<dbReference type="PROSITE" id="PS50026">
    <property type="entry name" value="EGF_3"/>
    <property type="match status" value="1"/>
</dbReference>
<keyword evidence="4 8" id="KW-0812">Transmembrane</keyword>
<dbReference type="EMBL" id="SSTD01015300">
    <property type="protein sequence ID" value="TYK03027.1"/>
    <property type="molecule type" value="Genomic_DNA"/>
</dbReference>
<evidence type="ECO:0000256" key="1">
    <source>
        <dbReference type="ARBA" id="ARBA00004651"/>
    </source>
</evidence>
<feature type="domain" description="EGF-like" evidence="10">
    <location>
        <begin position="553"/>
        <end position="594"/>
    </location>
</feature>
<gene>
    <name evidence="11" type="ORF">E5676_scaffold46G001220</name>
</gene>
<dbReference type="PANTHER" id="PTHR14319">
    <property type="entry name" value="FIVE-SPAN TRANSMEMBRANE PROTEIN M83"/>
    <property type="match status" value="1"/>
</dbReference>
<evidence type="ECO:0000256" key="6">
    <source>
        <dbReference type="ARBA" id="ARBA00023136"/>
    </source>
</evidence>
<keyword evidence="6 8" id="KW-0472">Membrane</keyword>
<proteinExistence type="inferred from homology"/>
<feature type="transmembrane region" description="Helical" evidence="8">
    <location>
        <begin position="772"/>
        <end position="793"/>
    </location>
</feature>
<comment type="subcellular location">
    <subcellularLocation>
        <location evidence="1">Cell membrane</location>
        <topology evidence="1">Multi-pass membrane protein</topology>
    </subcellularLocation>
</comment>
<dbReference type="Proteomes" id="UP000321947">
    <property type="component" value="Unassembled WGS sequence"/>
</dbReference>
<feature type="transmembrane region" description="Helical" evidence="8">
    <location>
        <begin position="667"/>
        <end position="684"/>
    </location>
</feature>
<dbReference type="Pfam" id="PF12036">
    <property type="entry name" value="DUF3522"/>
    <property type="match status" value="1"/>
</dbReference>
<keyword evidence="7" id="KW-0245">EGF-like domain</keyword>
<feature type="disulfide bond" evidence="7">
    <location>
        <begin position="557"/>
        <end position="567"/>
    </location>
</feature>